<reference evidence="2" key="1">
    <citation type="journal article" date="2013" name="Science">
        <title>The Amborella genome and the evolution of flowering plants.</title>
        <authorList>
            <consortium name="Amborella Genome Project"/>
        </authorList>
    </citation>
    <scope>NUCLEOTIDE SEQUENCE [LARGE SCALE GENOMIC DNA]</scope>
</reference>
<name>U5D3F2_AMBTC</name>
<sequence>MSIRITNSNHQFPQRQLLRLFDCHCKKQLIMWRWIRAEIEVVQPENAGQQGAAILKMEVEELVLSLSTHHHADGFNEGNASAIAQGEAVVGVLERETMKEFQEFNMDVYWRMTFECEI</sequence>
<proteinExistence type="predicted"/>
<dbReference type="EMBL" id="KI392405">
    <property type="protein sequence ID" value="ERN16770.1"/>
    <property type="molecule type" value="Genomic_DNA"/>
</dbReference>
<dbReference type="Gramene" id="ERN16770">
    <property type="protein sequence ID" value="ERN16770"/>
    <property type="gene ID" value="AMTR_s00057p00059280"/>
</dbReference>
<gene>
    <name evidence="1" type="ORF">AMTR_s00057p00059280</name>
</gene>
<dbReference type="Proteomes" id="UP000017836">
    <property type="component" value="Unassembled WGS sequence"/>
</dbReference>
<keyword evidence="2" id="KW-1185">Reference proteome</keyword>
<accession>U5D3F2</accession>
<dbReference type="HOGENOM" id="CLU_2076271_0_0_1"/>
<evidence type="ECO:0000313" key="1">
    <source>
        <dbReference type="EMBL" id="ERN16770.1"/>
    </source>
</evidence>
<evidence type="ECO:0000313" key="2">
    <source>
        <dbReference type="Proteomes" id="UP000017836"/>
    </source>
</evidence>
<protein>
    <submittedName>
        <fullName evidence="1">Uncharacterized protein</fullName>
    </submittedName>
</protein>
<dbReference type="AlphaFoldDB" id="U5D3F2"/>
<organism evidence="1 2">
    <name type="scientific">Amborella trichopoda</name>
    <dbReference type="NCBI Taxonomy" id="13333"/>
    <lineage>
        <taxon>Eukaryota</taxon>
        <taxon>Viridiplantae</taxon>
        <taxon>Streptophyta</taxon>
        <taxon>Embryophyta</taxon>
        <taxon>Tracheophyta</taxon>
        <taxon>Spermatophyta</taxon>
        <taxon>Magnoliopsida</taxon>
        <taxon>Amborellales</taxon>
        <taxon>Amborellaceae</taxon>
        <taxon>Amborella</taxon>
    </lineage>
</organism>